<evidence type="ECO:0000256" key="2">
    <source>
        <dbReference type="ARBA" id="ARBA00023117"/>
    </source>
</evidence>
<feature type="region of interest" description="Disordered" evidence="5">
    <location>
        <begin position="103"/>
        <end position="179"/>
    </location>
</feature>
<feature type="region of interest" description="Disordered" evidence="5">
    <location>
        <begin position="1"/>
        <end position="36"/>
    </location>
</feature>
<protein>
    <recommendedName>
        <fullName evidence="9">Bromo domain-containing protein</fullName>
    </recommendedName>
</protein>
<feature type="compositionally biased region" description="Acidic residues" evidence="5">
    <location>
        <begin position="604"/>
        <end position="613"/>
    </location>
</feature>
<accession>A0A2N9F008</accession>
<dbReference type="SUPFAM" id="SSF47370">
    <property type="entry name" value="Bromodomain"/>
    <property type="match status" value="1"/>
</dbReference>
<evidence type="ECO:0000256" key="4">
    <source>
        <dbReference type="PROSITE-ProRule" id="PRU00035"/>
    </source>
</evidence>
<sequence>MHPQTQTHPQRSRPPQIQGLCREPRAPTLTSEPSMTGHENSFHFLVAESIFGARGGDFQRRVGITGHPIDGFYDGGIENFGIRSSMASAVLARSTAANGTGGGFMGKVPFSNPNPNPNFKTKKRHQQKQQKQNHHHQHHNEIDESPAVTQSAAASDDASSINHRRHNSSTTTEFNLNNNKQSQKQYVSFNIATYSKKQLGDLKSRLVAELDQIRQLRHQIEIQSTAPSNPNQVPPSSKKSKKLSGKKRPLPSLPLDNPIRNPNPNEASLMKACKDILTKLRKHKSGWVFNEPVDVEGMGLHDYYDIIKQPMDLGTVKSRLARDFYRSPAEFANDVRLTFTNALTYNPKGHLVHGMADQLLVRFEELFRPIGDKIDPIGKVSVSVDHHPQQQQQQHRAHSEQQRRVFDVDGEELQASSWNNNINIDDEDDRLDGAADDDNSMPIVEKSERIEKVSGDNSERLQAPTSSSNPPMKSAPPVKPLKQPKPKAKDPNKREMNLEEKHKLGIGLQSLPPEKMEQVVQIIRKRNGHLKQDGDEIELDIEAVDTETLWELDRLVTNWKKMVSKIKRQALMGNNMKNNGDLPMSEKIEVVASEAKKPKKGGEAGEEDVDIGDEMPMSNFPPVEIEKDVGGHASSSSSSSSSSDSDSSSSSDSDSGSSSGSDSDAADNAQS</sequence>
<feature type="compositionally biased region" description="Low complexity" evidence="5">
    <location>
        <begin position="151"/>
        <end position="160"/>
    </location>
</feature>
<dbReference type="Gene3D" id="1.20.1270.220">
    <property type="match status" value="1"/>
</dbReference>
<gene>
    <name evidence="8" type="ORF">FSB_LOCUS8314</name>
</gene>
<evidence type="ECO:0000256" key="1">
    <source>
        <dbReference type="ARBA" id="ARBA00023015"/>
    </source>
</evidence>
<feature type="compositionally biased region" description="Low complexity" evidence="5">
    <location>
        <begin position="634"/>
        <end position="663"/>
    </location>
</feature>
<evidence type="ECO:0000256" key="5">
    <source>
        <dbReference type="SAM" id="MobiDB-lite"/>
    </source>
</evidence>
<dbReference type="Gene3D" id="1.20.920.10">
    <property type="entry name" value="Bromodomain-like"/>
    <property type="match status" value="1"/>
</dbReference>
<keyword evidence="2 4" id="KW-0103">Bromodomain</keyword>
<feature type="region of interest" description="Disordered" evidence="5">
    <location>
        <begin position="574"/>
        <end position="671"/>
    </location>
</feature>
<feature type="compositionally biased region" description="Basic residues" evidence="5">
    <location>
        <begin position="238"/>
        <end position="249"/>
    </location>
</feature>
<evidence type="ECO:0008006" key="9">
    <source>
        <dbReference type="Google" id="ProtNLM"/>
    </source>
</evidence>
<evidence type="ECO:0000259" key="7">
    <source>
        <dbReference type="PROSITE" id="PS51525"/>
    </source>
</evidence>
<dbReference type="Pfam" id="PF17035">
    <property type="entry name" value="BET"/>
    <property type="match status" value="1"/>
</dbReference>
<feature type="region of interest" description="Disordered" evidence="5">
    <location>
        <begin position="222"/>
        <end position="265"/>
    </location>
</feature>
<feature type="compositionally biased region" description="Polar residues" evidence="5">
    <location>
        <begin position="168"/>
        <end position="179"/>
    </location>
</feature>
<feature type="compositionally biased region" description="Basic and acidic residues" evidence="5">
    <location>
        <begin position="584"/>
        <end position="603"/>
    </location>
</feature>
<feature type="compositionally biased region" description="Basic residues" evidence="5">
    <location>
        <begin position="120"/>
        <end position="138"/>
    </location>
</feature>
<organism evidence="8">
    <name type="scientific">Fagus sylvatica</name>
    <name type="common">Beechnut</name>
    <dbReference type="NCBI Taxonomy" id="28930"/>
    <lineage>
        <taxon>Eukaryota</taxon>
        <taxon>Viridiplantae</taxon>
        <taxon>Streptophyta</taxon>
        <taxon>Embryophyta</taxon>
        <taxon>Tracheophyta</taxon>
        <taxon>Spermatophyta</taxon>
        <taxon>Magnoliopsida</taxon>
        <taxon>eudicotyledons</taxon>
        <taxon>Gunneridae</taxon>
        <taxon>Pentapetalae</taxon>
        <taxon>rosids</taxon>
        <taxon>fabids</taxon>
        <taxon>Fagales</taxon>
        <taxon>Fagaceae</taxon>
        <taxon>Fagus</taxon>
    </lineage>
</organism>
<evidence type="ECO:0000313" key="8">
    <source>
        <dbReference type="EMBL" id="SPC80432.1"/>
    </source>
</evidence>
<reference evidence="8" key="1">
    <citation type="submission" date="2018-02" db="EMBL/GenBank/DDBJ databases">
        <authorList>
            <person name="Cohen D.B."/>
            <person name="Kent A.D."/>
        </authorList>
    </citation>
    <scope>NUCLEOTIDE SEQUENCE</scope>
</reference>
<feature type="compositionally biased region" description="Polar residues" evidence="5">
    <location>
        <begin position="222"/>
        <end position="231"/>
    </location>
</feature>
<feature type="compositionally biased region" description="Polar residues" evidence="5">
    <location>
        <begin position="1"/>
        <end position="15"/>
    </location>
</feature>
<feature type="compositionally biased region" description="Basic and acidic residues" evidence="5">
    <location>
        <begin position="445"/>
        <end position="459"/>
    </location>
</feature>
<dbReference type="PROSITE" id="PS50014">
    <property type="entry name" value="BROMODOMAIN_2"/>
    <property type="match status" value="1"/>
</dbReference>
<dbReference type="InterPro" id="IPR001487">
    <property type="entry name" value="Bromodomain"/>
</dbReference>
<keyword evidence="3" id="KW-0804">Transcription</keyword>
<dbReference type="Pfam" id="PF00439">
    <property type="entry name" value="Bromodomain"/>
    <property type="match status" value="1"/>
</dbReference>
<feature type="region of interest" description="Disordered" evidence="5">
    <location>
        <begin position="417"/>
        <end position="494"/>
    </location>
</feature>
<dbReference type="InterPro" id="IPR027353">
    <property type="entry name" value="NET_dom"/>
</dbReference>
<feature type="domain" description="NET" evidence="7">
    <location>
        <begin position="486"/>
        <end position="567"/>
    </location>
</feature>
<dbReference type="EMBL" id="OIVN01000447">
    <property type="protein sequence ID" value="SPC80432.1"/>
    <property type="molecule type" value="Genomic_DNA"/>
</dbReference>
<evidence type="ECO:0000256" key="3">
    <source>
        <dbReference type="ARBA" id="ARBA00023163"/>
    </source>
</evidence>
<feature type="compositionally biased region" description="Low complexity" evidence="5">
    <location>
        <begin position="109"/>
        <end position="119"/>
    </location>
</feature>
<proteinExistence type="predicted"/>
<evidence type="ECO:0000259" key="6">
    <source>
        <dbReference type="PROSITE" id="PS50014"/>
    </source>
</evidence>
<feature type="region of interest" description="Disordered" evidence="5">
    <location>
        <begin position="384"/>
        <end position="403"/>
    </location>
</feature>
<dbReference type="AlphaFoldDB" id="A0A2N9F008"/>
<feature type="compositionally biased region" description="Acidic residues" evidence="5">
    <location>
        <begin position="424"/>
        <end position="439"/>
    </location>
</feature>
<dbReference type="InterPro" id="IPR038336">
    <property type="entry name" value="NET_sf"/>
</dbReference>
<dbReference type="InterPro" id="IPR036427">
    <property type="entry name" value="Bromodomain-like_sf"/>
</dbReference>
<name>A0A2N9F008_FAGSY</name>
<dbReference type="PANTHER" id="PTHR45926">
    <property type="entry name" value="OSJNBA0053K19.4 PROTEIN"/>
    <property type="match status" value="1"/>
</dbReference>
<dbReference type="PRINTS" id="PR00503">
    <property type="entry name" value="BROMODOMAIN"/>
</dbReference>
<keyword evidence="1" id="KW-0805">Transcription regulation</keyword>
<dbReference type="SMART" id="SM00297">
    <property type="entry name" value="BROMO"/>
    <property type="match status" value="1"/>
</dbReference>
<feature type="domain" description="Bromo" evidence="6">
    <location>
        <begin position="281"/>
        <end position="353"/>
    </location>
</feature>
<dbReference type="PROSITE" id="PS51525">
    <property type="entry name" value="NET"/>
    <property type="match status" value="1"/>
</dbReference>